<keyword evidence="1" id="KW-1133">Transmembrane helix</keyword>
<reference evidence="2 3" key="1">
    <citation type="journal article" date="2012" name="Environ. Microbiol.">
        <title>The genome of the ammonia-oxidizing Candidatus Nitrososphaera gargensis: insights into metabolic versatility and environmental adaptations.</title>
        <authorList>
            <person name="Spang A."/>
            <person name="Poehlein A."/>
            <person name="Offre P."/>
            <person name="Zumbragel S."/>
            <person name="Haider S."/>
            <person name="Rychlik N."/>
            <person name="Nowka B."/>
            <person name="Schmeisser C."/>
            <person name="Lebedeva E.V."/>
            <person name="Rattei T."/>
            <person name="Bohm C."/>
            <person name="Schmid M."/>
            <person name="Galushko A."/>
            <person name="Hatzenpichler R."/>
            <person name="Weinmaier T."/>
            <person name="Daniel R."/>
            <person name="Schleper C."/>
            <person name="Spieck E."/>
            <person name="Streit W."/>
            <person name="Wagner M."/>
        </authorList>
    </citation>
    <scope>NUCLEOTIDE SEQUENCE [LARGE SCALE GENOMIC DNA]</scope>
    <source>
        <strain evidence="3">Ga9.2</strain>
    </source>
</reference>
<evidence type="ECO:0000313" key="3">
    <source>
        <dbReference type="Proteomes" id="UP000008037"/>
    </source>
</evidence>
<gene>
    <name evidence="2" type="ordered locus">Ngar_c26060</name>
</gene>
<dbReference type="HOGENOM" id="CLU_2857215_0_0_2"/>
<dbReference type="EMBL" id="CP002408">
    <property type="protein sequence ID" value="AFU59528.1"/>
    <property type="molecule type" value="Genomic_DNA"/>
</dbReference>
<dbReference type="InParanoid" id="K0IJX5"/>
<accession>K0IJX5</accession>
<organism evidence="2 3">
    <name type="scientific">Nitrososphaera gargensis (strain Ga9.2)</name>
    <dbReference type="NCBI Taxonomy" id="1237085"/>
    <lineage>
        <taxon>Archaea</taxon>
        <taxon>Nitrososphaerota</taxon>
        <taxon>Nitrososphaeria</taxon>
        <taxon>Nitrososphaerales</taxon>
        <taxon>Nitrososphaeraceae</taxon>
        <taxon>Nitrososphaera</taxon>
    </lineage>
</organism>
<dbReference type="AlphaFoldDB" id="K0IJX5"/>
<sequence length="64" mass="6925">MEDEIGGENTVQVNYQHGSREIVITGTNVVPEFPLHVVGAIAEAIGIMIVAILTRSTLLSKKTY</sequence>
<keyword evidence="1" id="KW-0812">Transmembrane</keyword>
<dbReference type="RefSeq" id="WP_015020063.1">
    <property type="nucleotide sequence ID" value="NC_018719.1"/>
</dbReference>
<dbReference type="STRING" id="1237085.Ngar_c26060"/>
<dbReference type="GeneID" id="13794625"/>
<proteinExistence type="predicted"/>
<feature type="transmembrane region" description="Helical" evidence="1">
    <location>
        <begin position="33"/>
        <end position="54"/>
    </location>
</feature>
<name>K0IJX5_NITGG</name>
<dbReference type="KEGG" id="nga:Ngar_c26060"/>
<protein>
    <submittedName>
        <fullName evidence="2">Uncharacterized protein</fullName>
    </submittedName>
</protein>
<keyword evidence="3" id="KW-1185">Reference proteome</keyword>
<keyword evidence="1" id="KW-0472">Membrane</keyword>
<evidence type="ECO:0000256" key="1">
    <source>
        <dbReference type="SAM" id="Phobius"/>
    </source>
</evidence>
<dbReference type="Proteomes" id="UP000008037">
    <property type="component" value="Chromosome"/>
</dbReference>
<dbReference type="BioCyc" id="CNIT1237085:G1324-2606-MONOMER"/>
<evidence type="ECO:0000313" key="2">
    <source>
        <dbReference type="EMBL" id="AFU59528.1"/>
    </source>
</evidence>